<dbReference type="AlphaFoldDB" id="A0A397ZTI0"/>
<organism evidence="1 2">
    <name type="scientific">Brassica campestris</name>
    <name type="common">Field mustard</name>
    <dbReference type="NCBI Taxonomy" id="3711"/>
    <lineage>
        <taxon>Eukaryota</taxon>
        <taxon>Viridiplantae</taxon>
        <taxon>Streptophyta</taxon>
        <taxon>Embryophyta</taxon>
        <taxon>Tracheophyta</taxon>
        <taxon>Spermatophyta</taxon>
        <taxon>Magnoliopsida</taxon>
        <taxon>eudicotyledons</taxon>
        <taxon>Gunneridae</taxon>
        <taxon>Pentapetalae</taxon>
        <taxon>rosids</taxon>
        <taxon>malvids</taxon>
        <taxon>Brassicales</taxon>
        <taxon>Brassicaceae</taxon>
        <taxon>Brassiceae</taxon>
        <taxon>Brassica</taxon>
    </lineage>
</organism>
<dbReference type="EMBL" id="CM010630">
    <property type="protein sequence ID" value="RID68909.1"/>
    <property type="molecule type" value="Genomic_DNA"/>
</dbReference>
<protein>
    <submittedName>
        <fullName evidence="1">Uncharacterized protein</fullName>
    </submittedName>
</protein>
<dbReference type="Proteomes" id="UP000264353">
    <property type="component" value="Chromosome A3"/>
</dbReference>
<evidence type="ECO:0000313" key="2">
    <source>
        <dbReference type="Proteomes" id="UP000264353"/>
    </source>
</evidence>
<proteinExistence type="predicted"/>
<name>A0A397ZTI0_BRACM</name>
<sequence length="72" mass="8740">MFDFFFFFNLKSSSLHYYSRCTCKRLKHETGRYMTWFELLDLFTILEMIICSKTGFLSLLEDVLVFVKFFHG</sequence>
<accession>A0A397ZTI0</accession>
<reference evidence="1 2" key="1">
    <citation type="submission" date="2018-06" db="EMBL/GenBank/DDBJ databases">
        <title>WGS assembly of Brassica rapa FPsc.</title>
        <authorList>
            <person name="Bowman J."/>
            <person name="Kohchi T."/>
            <person name="Yamato K."/>
            <person name="Jenkins J."/>
            <person name="Shu S."/>
            <person name="Ishizaki K."/>
            <person name="Yamaoka S."/>
            <person name="Nishihama R."/>
            <person name="Nakamura Y."/>
            <person name="Berger F."/>
            <person name="Adam C."/>
            <person name="Aki S."/>
            <person name="Althoff F."/>
            <person name="Araki T."/>
            <person name="Arteaga-Vazquez M."/>
            <person name="Balasubrmanian S."/>
            <person name="Bauer D."/>
            <person name="Boehm C."/>
            <person name="Briginshaw L."/>
            <person name="Caballero-Perez J."/>
            <person name="Catarino B."/>
            <person name="Chen F."/>
            <person name="Chiyoda S."/>
            <person name="Chovatia M."/>
            <person name="Davies K."/>
            <person name="Delmans M."/>
            <person name="Demura T."/>
            <person name="Dierschke T."/>
            <person name="Dolan L."/>
            <person name="Dorantes-Acosta A."/>
            <person name="Eklund D."/>
            <person name="Florent S."/>
            <person name="Flores-Sandoval E."/>
            <person name="Fujiyama A."/>
            <person name="Fukuzawa H."/>
            <person name="Galik B."/>
            <person name="Grimanelli D."/>
            <person name="Grimwood J."/>
            <person name="Grossniklaus U."/>
            <person name="Hamada T."/>
            <person name="Haseloff J."/>
            <person name="Hetherington A."/>
            <person name="Higo A."/>
            <person name="Hirakawa Y."/>
            <person name="Hundley H."/>
            <person name="Ikeda Y."/>
            <person name="Inoue K."/>
            <person name="Inoue S."/>
            <person name="Ishida S."/>
            <person name="Jia Q."/>
            <person name="Kakita M."/>
            <person name="Kanazawa T."/>
            <person name="Kawai Y."/>
            <person name="Kawashima T."/>
            <person name="Kennedy M."/>
            <person name="Kinose K."/>
            <person name="Kinoshita T."/>
            <person name="Kohara Y."/>
            <person name="Koide E."/>
            <person name="Komatsu K."/>
            <person name="Kopischke S."/>
            <person name="Kubo M."/>
            <person name="Kyozuka J."/>
            <person name="Lagercrantz U."/>
            <person name="Lin S."/>
            <person name="Lindquist E."/>
            <person name="Lipzen A."/>
            <person name="Lu C."/>
            <person name="Luna E."/>
            <person name="Martienssen R."/>
            <person name="Minamino N."/>
            <person name="Mizutani M."/>
            <person name="Mizutani M."/>
            <person name="Mochizuki N."/>
            <person name="Monte I."/>
            <person name="Mosher R."/>
            <person name="Nagasaki H."/>
            <person name="Nakagami H."/>
            <person name="Naramoto S."/>
            <person name="Nishitani K."/>
            <person name="Ohtani M."/>
            <person name="Okamoto T."/>
            <person name="Okumura M."/>
            <person name="Phillips J."/>
            <person name="Pollak B."/>
            <person name="Reinders A."/>
            <person name="Roevekamp M."/>
            <person name="Sano R."/>
            <person name="Sawa S."/>
            <person name="Schmid M."/>
            <person name="Shirakawa M."/>
            <person name="Solano R."/>
            <person name="Spunde A."/>
            <person name="Suetsugu N."/>
            <person name="Sugano S."/>
            <person name="Sugiyama A."/>
            <person name="Sun R."/>
            <person name="Suzuki Y."/>
            <person name="Takenaka M."/>
            <person name="Takezawa D."/>
            <person name="Tomogane H."/>
            <person name="Tsuzuki M."/>
            <person name="Ueda T."/>
            <person name="Umeda M."/>
            <person name="Ward J."/>
            <person name="Watanabe Y."/>
            <person name="Yazaki K."/>
            <person name="Yokoyama R."/>
            <person name="Yoshitake Y."/>
            <person name="Yotsui I."/>
            <person name="Zachgo S."/>
            <person name="Schmutz J."/>
        </authorList>
    </citation>
    <scope>NUCLEOTIDE SEQUENCE [LARGE SCALE GENOMIC DNA]</scope>
    <source>
        <strain evidence="2">cv. B-3</strain>
    </source>
</reference>
<evidence type="ECO:0000313" key="1">
    <source>
        <dbReference type="EMBL" id="RID68909.1"/>
    </source>
</evidence>
<gene>
    <name evidence="1" type="ORF">BRARA_C01038</name>
</gene>